<keyword evidence="3" id="KW-1185">Reference proteome</keyword>
<feature type="region of interest" description="Disordered" evidence="1">
    <location>
        <begin position="106"/>
        <end position="127"/>
    </location>
</feature>
<evidence type="ECO:0000256" key="1">
    <source>
        <dbReference type="SAM" id="MobiDB-lite"/>
    </source>
</evidence>
<organism evidence="2 3">
    <name type="scientific">Trichonephila clavipes</name>
    <name type="common">Golden silk orbweaver</name>
    <name type="synonym">Nephila clavipes</name>
    <dbReference type="NCBI Taxonomy" id="2585209"/>
    <lineage>
        <taxon>Eukaryota</taxon>
        <taxon>Metazoa</taxon>
        <taxon>Ecdysozoa</taxon>
        <taxon>Arthropoda</taxon>
        <taxon>Chelicerata</taxon>
        <taxon>Arachnida</taxon>
        <taxon>Araneae</taxon>
        <taxon>Araneomorphae</taxon>
        <taxon>Entelegynae</taxon>
        <taxon>Araneoidea</taxon>
        <taxon>Nephilidae</taxon>
        <taxon>Trichonephila</taxon>
    </lineage>
</organism>
<accession>A0A8X6V4G4</accession>
<evidence type="ECO:0000313" key="3">
    <source>
        <dbReference type="Proteomes" id="UP000887159"/>
    </source>
</evidence>
<comment type="caution">
    <text evidence="2">The sequence shown here is derived from an EMBL/GenBank/DDBJ whole genome shotgun (WGS) entry which is preliminary data.</text>
</comment>
<dbReference type="Proteomes" id="UP000887159">
    <property type="component" value="Unassembled WGS sequence"/>
</dbReference>
<gene>
    <name evidence="2" type="primary">AVEN_162580_1</name>
    <name evidence="2" type="ORF">TNCV_4799741</name>
</gene>
<proteinExistence type="predicted"/>
<evidence type="ECO:0000313" key="2">
    <source>
        <dbReference type="EMBL" id="GFX94697.1"/>
    </source>
</evidence>
<protein>
    <recommendedName>
        <fullName evidence="4">DUF4817 domain-containing protein</fullName>
    </recommendedName>
</protein>
<evidence type="ECO:0008006" key="4">
    <source>
        <dbReference type="Google" id="ProtNLM"/>
    </source>
</evidence>
<reference evidence="2" key="1">
    <citation type="submission" date="2020-08" db="EMBL/GenBank/DDBJ databases">
        <title>Multicomponent nature underlies the extraordinary mechanical properties of spider dragline silk.</title>
        <authorList>
            <person name="Kono N."/>
            <person name="Nakamura H."/>
            <person name="Mori M."/>
            <person name="Yoshida Y."/>
            <person name="Ohtoshi R."/>
            <person name="Malay A.D."/>
            <person name="Moran D.A.P."/>
            <person name="Tomita M."/>
            <person name="Numata K."/>
            <person name="Arakawa K."/>
        </authorList>
    </citation>
    <scope>NUCLEOTIDE SEQUENCE</scope>
</reference>
<sequence>MLYIVEKALLVKLYYNNSESAIATLQPYRYMKGMRDSKGRITPSSLTKTLNKFEATGSLASRQRSGRPSTTVAVAATVEQTVDIAERHNRNVSNVHYCWKQRPRDGTASRRSGFGWSHGTTDRDDHSIRRTPVTHRAASVAVGTTVIQRTARNCLVQRLLRTRLNVVCIPLTRSHCCLRR</sequence>
<dbReference type="AlphaFoldDB" id="A0A8X6V4G4"/>
<dbReference type="EMBL" id="BMAU01021179">
    <property type="protein sequence ID" value="GFX94697.1"/>
    <property type="molecule type" value="Genomic_DNA"/>
</dbReference>
<name>A0A8X6V4G4_TRICX</name>